<dbReference type="SMART" id="SM00448">
    <property type="entry name" value="REC"/>
    <property type="match status" value="1"/>
</dbReference>
<dbReference type="OrthoDB" id="7210926at2"/>
<dbReference type="Proteomes" id="UP000246352">
    <property type="component" value="Unassembled WGS sequence"/>
</dbReference>
<evidence type="ECO:0000256" key="3">
    <source>
        <dbReference type="ARBA" id="ARBA00023163"/>
    </source>
</evidence>
<dbReference type="InterPro" id="IPR011006">
    <property type="entry name" value="CheY-like_superfamily"/>
</dbReference>
<dbReference type="SUPFAM" id="SSF141371">
    <property type="entry name" value="PilZ domain-like"/>
    <property type="match status" value="1"/>
</dbReference>
<keyword evidence="8" id="KW-1185">Reference proteome</keyword>
<evidence type="ECO:0000256" key="4">
    <source>
        <dbReference type="PROSITE-ProRule" id="PRU00169"/>
    </source>
</evidence>
<feature type="domain" description="Response regulatory" evidence="5">
    <location>
        <begin position="20"/>
        <end position="135"/>
    </location>
</feature>
<feature type="domain" description="GGDEF" evidence="6">
    <location>
        <begin position="186"/>
        <end position="318"/>
    </location>
</feature>
<organism evidence="7 8">
    <name type="scientific">Hoeflea marina</name>
    <dbReference type="NCBI Taxonomy" id="274592"/>
    <lineage>
        <taxon>Bacteria</taxon>
        <taxon>Pseudomonadati</taxon>
        <taxon>Pseudomonadota</taxon>
        <taxon>Alphaproteobacteria</taxon>
        <taxon>Hyphomicrobiales</taxon>
        <taxon>Rhizobiaceae</taxon>
        <taxon>Hoeflea</taxon>
    </lineage>
</organism>
<dbReference type="Gene3D" id="3.30.70.270">
    <property type="match status" value="1"/>
</dbReference>
<evidence type="ECO:0000313" key="7">
    <source>
        <dbReference type="EMBL" id="PWW01712.1"/>
    </source>
</evidence>
<dbReference type="NCBIfam" id="TIGR00254">
    <property type="entry name" value="GGDEF"/>
    <property type="match status" value="1"/>
</dbReference>
<dbReference type="Pfam" id="PF07238">
    <property type="entry name" value="PilZ"/>
    <property type="match status" value="1"/>
</dbReference>
<dbReference type="PROSITE" id="PS50887">
    <property type="entry name" value="GGDEF"/>
    <property type="match status" value="1"/>
</dbReference>
<dbReference type="InterPro" id="IPR000160">
    <property type="entry name" value="GGDEF_dom"/>
</dbReference>
<evidence type="ECO:0000259" key="5">
    <source>
        <dbReference type="PROSITE" id="PS50110"/>
    </source>
</evidence>
<keyword evidence="1 4" id="KW-0597">Phosphoprotein</keyword>
<proteinExistence type="predicted"/>
<dbReference type="GO" id="GO:0000160">
    <property type="term" value="P:phosphorelay signal transduction system"/>
    <property type="evidence" value="ECO:0007669"/>
    <property type="project" value="InterPro"/>
</dbReference>
<feature type="modified residue" description="4-aspartylphosphate" evidence="4">
    <location>
        <position position="69"/>
    </location>
</feature>
<dbReference type="PANTHER" id="PTHR44591">
    <property type="entry name" value="STRESS RESPONSE REGULATOR PROTEIN 1"/>
    <property type="match status" value="1"/>
</dbReference>
<dbReference type="SUPFAM" id="SSF55073">
    <property type="entry name" value="Nucleotide cyclase"/>
    <property type="match status" value="1"/>
</dbReference>
<gene>
    <name evidence="7" type="ORF">DFR52_102376</name>
</gene>
<dbReference type="RefSeq" id="WP_158284900.1">
    <property type="nucleotide sequence ID" value="NZ_QGTR01000002.1"/>
</dbReference>
<evidence type="ECO:0000259" key="6">
    <source>
        <dbReference type="PROSITE" id="PS50887"/>
    </source>
</evidence>
<dbReference type="GO" id="GO:0035438">
    <property type="term" value="F:cyclic-di-GMP binding"/>
    <property type="evidence" value="ECO:0007669"/>
    <property type="project" value="InterPro"/>
</dbReference>
<dbReference type="InterPro" id="IPR001789">
    <property type="entry name" value="Sig_transdc_resp-reg_receiver"/>
</dbReference>
<keyword evidence="2" id="KW-0805">Transcription regulation</keyword>
<dbReference type="Gene3D" id="3.40.50.2300">
    <property type="match status" value="1"/>
</dbReference>
<dbReference type="InterPro" id="IPR050595">
    <property type="entry name" value="Bact_response_regulator"/>
</dbReference>
<reference evidence="7 8" key="1">
    <citation type="submission" date="2018-05" db="EMBL/GenBank/DDBJ databases">
        <title>Genomic Encyclopedia of Type Strains, Phase IV (KMG-IV): sequencing the most valuable type-strain genomes for metagenomic binning, comparative biology and taxonomic classification.</title>
        <authorList>
            <person name="Goeker M."/>
        </authorList>
    </citation>
    <scope>NUCLEOTIDE SEQUENCE [LARGE SCALE GENOMIC DNA]</scope>
    <source>
        <strain evidence="7 8">DSM 16791</strain>
    </source>
</reference>
<dbReference type="SMART" id="SM00267">
    <property type="entry name" value="GGDEF"/>
    <property type="match status" value="1"/>
</dbReference>
<dbReference type="InterPro" id="IPR043128">
    <property type="entry name" value="Rev_trsase/Diguanyl_cyclase"/>
</dbReference>
<dbReference type="Pfam" id="PF00990">
    <property type="entry name" value="GGDEF"/>
    <property type="match status" value="1"/>
</dbReference>
<name>A0A317PLA5_9HYPH</name>
<dbReference type="PROSITE" id="PS50110">
    <property type="entry name" value="RESPONSE_REGULATORY"/>
    <property type="match status" value="1"/>
</dbReference>
<accession>A0A317PLA5</accession>
<dbReference type="InterPro" id="IPR009875">
    <property type="entry name" value="PilZ_domain"/>
</dbReference>
<evidence type="ECO:0000313" key="8">
    <source>
        <dbReference type="Proteomes" id="UP000246352"/>
    </source>
</evidence>
<comment type="caution">
    <text evidence="7">The sequence shown here is derived from an EMBL/GenBank/DDBJ whole genome shotgun (WGS) entry which is preliminary data.</text>
</comment>
<dbReference type="AlphaFoldDB" id="A0A317PLA5"/>
<dbReference type="PANTHER" id="PTHR44591:SF3">
    <property type="entry name" value="RESPONSE REGULATORY DOMAIN-CONTAINING PROTEIN"/>
    <property type="match status" value="1"/>
</dbReference>
<dbReference type="InterPro" id="IPR029787">
    <property type="entry name" value="Nucleotide_cyclase"/>
</dbReference>
<dbReference type="CDD" id="cd00156">
    <property type="entry name" value="REC"/>
    <property type="match status" value="1"/>
</dbReference>
<evidence type="ECO:0000256" key="1">
    <source>
        <dbReference type="ARBA" id="ARBA00022553"/>
    </source>
</evidence>
<dbReference type="EMBL" id="QGTR01000002">
    <property type="protein sequence ID" value="PWW01712.1"/>
    <property type="molecule type" value="Genomic_DNA"/>
</dbReference>
<dbReference type="Pfam" id="PF00072">
    <property type="entry name" value="Response_reg"/>
    <property type="match status" value="1"/>
</dbReference>
<dbReference type="SUPFAM" id="SSF52172">
    <property type="entry name" value="CheY-like"/>
    <property type="match status" value="1"/>
</dbReference>
<evidence type="ECO:0000256" key="2">
    <source>
        <dbReference type="ARBA" id="ARBA00023015"/>
    </source>
</evidence>
<keyword evidence="3" id="KW-0804">Transcription</keyword>
<protein>
    <submittedName>
        <fullName evidence="7">Two-component system cell cycle response regulator</fullName>
    </submittedName>
</protein>
<sequence>MNVEFSFGVEDGTVDLNGRSVCIVDDDRLYRAHLAIMLGQAHLRTMEAGDSADLTAVLEKEMPDCILLDCVLEAENGFRLHEQLNLRFSRLAPVIMLSADESQRTAIKAFRMGFNDFLPKRNLRLEEVTGAIRKAIAKHDIDTARANEVSALRRNALFDDLTGMYCRAELDKKLELIGAGNRRSDKNFTILSIQLAEYRKICASFGLANGDDALRSFAGRIRANIRKDDFCGRVDEDTFHYVMDRNFSEASLRERMTRLTEQLTFQHHIKSVALNLAPLIAVAISAEHGNDMAEILDHLAAELVSLRDAKHGATVSEDWNFLPPSSHGDEDAGDERRVFPRMRTLKPAFIALEEWTSKINCTVRNTSDGGARLRLERPLALPEHFMLKITESGQLRRVRKCWHVNNEIGVEYADALV</sequence>